<dbReference type="InterPro" id="IPR056396">
    <property type="entry name" value="HEAT_SCC3-SA"/>
</dbReference>
<dbReference type="Pfam" id="PF08514">
    <property type="entry name" value="STAG"/>
    <property type="match status" value="1"/>
</dbReference>
<accession>A0A0D7AEJ6</accession>
<feature type="compositionally biased region" description="Polar residues" evidence="1">
    <location>
        <begin position="910"/>
        <end position="920"/>
    </location>
</feature>
<reference evidence="3 4" key="1">
    <citation type="journal article" date="2015" name="Fungal Genet. Biol.">
        <title>Evolution of novel wood decay mechanisms in Agaricales revealed by the genome sequences of Fistulina hepatica and Cylindrobasidium torrendii.</title>
        <authorList>
            <person name="Floudas D."/>
            <person name="Held B.W."/>
            <person name="Riley R."/>
            <person name="Nagy L.G."/>
            <person name="Koehler G."/>
            <person name="Ransdell A.S."/>
            <person name="Younus H."/>
            <person name="Chow J."/>
            <person name="Chiniquy J."/>
            <person name="Lipzen A."/>
            <person name="Tritt A."/>
            <person name="Sun H."/>
            <person name="Haridas S."/>
            <person name="LaButti K."/>
            <person name="Ohm R.A."/>
            <person name="Kues U."/>
            <person name="Blanchette R.A."/>
            <person name="Grigoriev I.V."/>
            <person name="Minto R.E."/>
            <person name="Hibbett D.S."/>
        </authorList>
    </citation>
    <scope>NUCLEOTIDE SEQUENCE [LARGE SCALE GENOMIC DNA]</scope>
    <source>
        <strain evidence="3 4">ATCC 64428</strain>
    </source>
</reference>
<keyword evidence="4" id="KW-1185">Reference proteome</keyword>
<gene>
    <name evidence="3" type="ORF">FISHEDRAFT_40501</name>
</gene>
<organism evidence="3 4">
    <name type="scientific">Fistulina hepatica ATCC 64428</name>
    <dbReference type="NCBI Taxonomy" id="1128425"/>
    <lineage>
        <taxon>Eukaryota</taxon>
        <taxon>Fungi</taxon>
        <taxon>Dikarya</taxon>
        <taxon>Basidiomycota</taxon>
        <taxon>Agaricomycotina</taxon>
        <taxon>Agaricomycetes</taxon>
        <taxon>Agaricomycetidae</taxon>
        <taxon>Agaricales</taxon>
        <taxon>Fistulinaceae</taxon>
        <taxon>Fistulina</taxon>
    </lineage>
</organism>
<dbReference type="InterPro" id="IPR020839">
    <property type="entry name" value="SCD"/>
</dbReference>
<dbReference type="OrthoDB" id="498590at2759"/>
<dbReference type="GO" id="GO:0008278">
    <property type="term" value="C:cohesin complex"/>
    <property type="evidence" value="ECO:0007669"/>
    <property type="project" value="TreeGrafter"/>
</dbReference>
<feature type="region of interest" description="Disordered" evidence="1">
    <location>
        <begin position="910"/>
        <end position="934"/>
    </location>
</feature>
<evidence type="ECO:0000259" key="2">
    <source>
        <dbReference type="PROSITE" id="PS51425"/>
    </source>
</evidence>
<dbReference type="PANTHER" id="PTHR11199:SF0">
    <property type="entry name" value="LD34181P-RELATED"/>
    <property type="match status" value="1"/>
</dbReference>
<feature type="domain" description="SCD" evidence="2">
    <location>
        <begin position="294"/>
        <end position="379"/>
    </location>
</feature>
<dbReference type="GO" id="GO:0005634">
    <property type="term" value="C:nucleus"/>
    <property type="evidence" value="ECO:0007669"/>
    <property type="project" value="TreeGrafter"/>
</dbReference>
<dbReference type="Pfam" id="PF24571">
    <property type="entry name" value="HEAT_SCC3-SA"/>
    <property type="match status" value="1"/>
</dbReference>
<feature type="region of interest" description="Disordered" evidence="1">
    <location>
        <begin position="1"/>
        <end position="94"/>
    </location>
</feature>
<dbReference type="SUPFAM" id="SSF48371">
    <property type="entry name" value="ARM repeat"/>
    <property type="match status" value="1"/>
</dbReference>
<proteinExistence type="predicted"/>
<dbReference type="PROSITE" id="PS51425">
    <property type="entry name" value="SCD"/>
    <property type="match status" value="1"/>
</dbReference>
<dbReference type="InterPro" id="IPR013721">
    <property type="entry name" value="STAG"/>
</dbReference>
<dbReference type="Proteomes" id="UP000054144">
    <property type="component" value="Unassembled WGS sequence"/>
</dbReference>
<dbReference type="GO" id="GO:0007062">
    <property type="term" value="P:sister chromatid cohesion"/>
    <property type="evidence" value="ECO:0007669"/>
    <property type="project" value="UniProtKB-ARBA"/>
</dbReference>
<sequence length="1337" mass="148452">MSTEGPRRSQRTAGKRKRVADEGSDSDDSNAQIPKRRHTAAEDDDPFEVGVGSAHTTTKTRRKRVPPKPRVKKAQKTQPARAGDETRDANTSDNPLFAAILNPDAALQSTAEDFLESLQSTPGPAQAELINLILRACGCNESVDGDQALDYDGIVDTLDNFTENLKRDAQVPILKKFRKALSELLERIVISSADLGLLYSSDLIPTLQAWVVAMSSSNLRAVRHTATVVALDVETALSDVAARVEKEAEVVGRQREGEKRRGKGTKGLEAKAAEVRERRKQLAEYLKEFDVGVFIHRYRDLDPTIRAECVHYLGLWFKKHPSHFLDGTYLRYVGWVLSDPNTHVRLEAVKALTHVYANVAYITSINPFTERFRPRLVEMATRDTDVSIRLAVIGVLEALDEHALLEDEEREALSLMVFDEQERVRKGIAGFVHGIWMERRDERLVGIQDADDDDALQAKVGLKALALLLVEWAHTLDERDSSSSDNSGEVDSDDAARSSELHASIAKSAEDRIALAVDAIWDEMECVRDWQGILDLLLLDHSAVEAMESDLTDLDDLDENGASKGKKARKKQAGAAAIEAWRLEEDEESVLLGVFVASLRNVVDRGGGTTEDDPINDITRALINGLPRLFLKYQADERRLADVLLLPTFMNLDLYLEMRMITSYSNLWDDVTKQFLSQTSTLVLARAVGALHHMLDATSLSNTNSNKIVEFEDVLSTALRDAVDGRDQIEAAPFDEDEVRALCKTCTRLAALAGIRDLTAWMEEDEGGKQSSAWDIINAIVERGALGHEHEQSMVEQAMRVLCLHILWKAQGLPAGSDLSAGEVRYRDALSRQRDTLVERFIDFSLGARSNALESVKRAAFKSMLDIHVLFAPLQPVQALASVALELDDETQYRCAGFIQSQIDRYAENFESSARGTTAPSEDGDEDSEDDEQTKKTLRVVAAWGRDMLLIFLDIVNPKSRAEVEREYAFIDMVSTYLRAIRVGALHARHSAVLLAHYGRFGPAFDTCAKLVVDVLREEGLHNDNGELVVSVVTAAVQEAFLLVAARAVPDESMAVQLAKLLATCFLIRGTQLAVLKRLDARYVTQIQMDLLTWLGKRLMENKENVGPGKALKTNLLLFRILAPLALVDNRDALKIKAHMDQMFAQAKIDTSSTADIWGPYHAYEKKLGTSKPKGMTHLMQCTAKGRPRKKAIADGATSEEDASGTDHEEEAQVPPPPRPQPRPRRSTRATMPVLDHGESEEEDEAPPETSQPTPRARPRAKATYGRSPIRLSVTKPTRPEAGDKATDESRPPPPSRKRQRPVSDDDSLSEFTPSNDDEPTPLPVGDLQIKRKRIRH</sequence>
<feature type="compositionally biased region" description="Basic residues" evidence="1">
    <location>
        <begin position="8"/>
        <end position="18"/>
    </location>
</feature>
<dbReference type="InterPro" id="IPR039662">
    <property type="entry name" value="Cohesin_Scc3/SA"/>
</dbReference>
<protein>
    <recommendedName>
        <fullName evidence="2">SCD domain-containing protein</fullName>
    </recommendedName>
</protein>
<feature type="compositionally biased region" description="Acidic residues" evidence="1">
    <location>
        <begin position="1198"/>
        <end position="1212"/>
    </location>
</feature>
<dbReference type="GO" id="GO:0000785">
    <property type="term" value="C:chromatin"/>
    <property type="evidence" value="ECO:0007669"/>
    <property type="project" value="TreeGrafter"/>
</dbReference>
<dbReference type="PANTHER" id="PTHR11199">
    <property type="entry name" value="STROMAL ANTIGEN"/>
    <property type="match status" value="1"/>
</dbReference>
<feature type="compositionally biased region" description="Basic and acidic residues" evidence="1">
    <location>
        <begin position="1278"/>
        <end position="1291"/>
    </location>
</feature>
<evidence type="ECO:0000313" key="4">
    <source>
        <dbReference type="Proteomes" id="UP000054144"/>
    </source>
</evidence>
<name>A0A0D7AEJ6_9AGAR</name>
<evidence type="ECO:0000256" key="1">
    <source>
        <dbReference type="SAM" id="MobiDB-lite"/>
    </source>
</evidence>
<dbReference type="InterPro" id="IPR011989">
    <property type="entry name" value="ARM-like"/>
</dbReference>
<dbReference type="EMBL" id="KN881721">
    <property type="protein sequence ID" value="KIY49777.1"/>
    <property type="molecule type" value="Genomic_DNA"/>
</dbReference>
<evidence type="ECO:0000313" key="3">
    <source>
        <dbReference type="EMBL" id="KIY49777.1"/>
    </source>
</evidence>
<dbReference type="Pfam" id="PF21581">
    <property type="entry name" value="SCD"/>
    <property type="match status" value="1"/>
</dbReference>
<dbReference type="GO" id="GO:0003682">
    <property type="term" value="F:chromatin binding"/>
    <property type="evidence" value="ECO:0007669"/>
    <property type="project" value="TreeGrafter"/>
</dbReference>
<feature type="compositionally biased region" description="Acidic residues" evidence="1">
    <location>
        <begin position="922"/>
        <end position="932"/>
    </location>
</feature>
<feature type="compositionally biased region" description="Basic residues" evidence="1">
    <location>
        <begin position="58"/>
        <end position="75"/>
    </location>
</feature>
<dbReference type="Gene3D" id="1.25.10.10">
    <property type="entry name" value="Leucine-rich Repeat Variant"/>
    <property type="match status" value="1"/>
</dbReference>
<dbReference type="InterPro" id="IPR016024">
    <property type="entry name" value="ARM-type_fold"/>
</dbReference>
<feature type="region of interest" description="Disordered" evidence="1">
    <location>
        <begin position="1182"/>
        <end position="1337"/>
    </location>
</feature>